<proteinExistence type="predicted"/>
<dbReference type="InterPro" id="IPR004045">
    <property type="entry name" value="Glutathione_S-Trfase_N"/>
</dbReference>
<evidence type="ECO:0000259" key="2">
    <source>
        <dbReference type="PROSITE" id="PS50404"/>
    </source>
</evidence>
<dbReference type="InterPro" id="IPR010987">
    <property type="entry name" value="Glutathione-S-Trfase_C-like"/>
</dbReference>
<dbReference type="InterPro" id="IPR004046">
    <property type="entry name" value="GST_C"/>
</dbReference>
<dbReference type="CDD" id="cd00570">
    <property type="entry name" value="GST_N_family"/>
    <property type="match status" value="1"/>
</dbReference>
<dbReference type="SUPFAM" id="SSF52833">
    <property type="entry name" value="Thioredoxin-like"/>
    <property type="match status" value="1"/>
</dbReference>
<dbReference type="GO" id="GO:0006749">
    <property type="term" value="P:glutathione metabolic process"/>
    <property type="evidence" value="ECO:0007669"/>
    <property type="project" value="TreeGrafter"/>
</dbReference>
<reference evidence="4 5" key="1">
    <citation type="submission" date="2019-09" db="EMBL/GenBank/DDBJ databases">
        <title>Salinarimonas rosea gen. nov., sp. nov., a new member of the a-2 subgroup of the Proteobacteria.</title>
        <authorList>
            <person name="Liu J."/>
        </authorList>
    </citation>
    <scope>NUCLEOTIDE SEQUENCE [LARGE SCALE GENOMIC DNA]</scope>
    <source>
        <strain evidence="4 5">BN140002</strain>
    </source>
</reference>
<comment type="caution">
    <text evidence="4">The sequence shown here is derived from an EMBL/GenBank/DDBJ whole genome shotgun (WGS) entry which is preliminary data.</text>
</comment>
<dbReference type="InterPro" id="IPR040079">
    <property type="entry name" value="Glutathione_S-Trfase"/>
</dbReference>
<feature type="domain" description="GST C-terminal" evidence="3">
    <location>
        <begin position="88"/>
        <end position="230"/>
    </location>
</feature>
<accession>A0A5B2VV41</accession>
<dbReference type="InterPro" id="IPR036249">
    <property type="entry name" value="Thioredoxin-like_sf"/>
</dbReference>
<reference evidence="4 5" key="2">
    <citation type="submission" date="2019-09" db="EMBL/GenBank/DDBJ databases">
        <authorList>
            <person name="Jin C."/>
        </authorList>
    </citation>
    <scope>NUCLEOTIDE SEQUENCE [LARGE SCALE GENOMIC DNA]</scope>
    <source>
        <strain evidence="4 5">BN140002</strain>
    </source>
</reference>
<sequence>MAILYHHPLCPHSRFIRLVGTEMGLEPELVEERSWERRQDFMLLNPAGTTPVLIEGDGAVVPGATIIAEYLDETRGAALGDRRLMPADASERVEVRRLVDWFNGKFFDEVSGYLVTEKIYRRFMPTDAGGGPPDMNAIRAARTNVRHHLKYIGYLSATRNWLAGDRMTTADLAAAAHMSCVDYLGDVPWTEDENAKLWYARVKSRPAFRALLADRIPGMAPSAHYADLDF</sequence>
<dbReference type="AlphaFoldDB" id="A0A5B2VV41"/>
<keyword evidence="4" id="KW-0808">Transferase</keyword>
<dbReference type="EMBL" id="VUOA01000007">
    <property type="protein sequence ID" value="KAA2242076.1"/>
    <property type="molecule type" value="Genomic_DNA"/>
</dbReference>
<dbReference type="SFLD" id="SFLDS00019">
    <property type="entry name" value="Glutathione_Transferase_(cytos"/>
    <property type="match status" value="1"/>
</dbReference>
<dbReference type="Gene3D" id="3.40.30.10">
    <property type="entry name" value="Glutaredoxin"/>
    <property type="match status" value="1"/>
</dbReference>
<dbReference type="Gene3D" id="1.20.1050.10">
    <property type="match status" value="1"/>
</dbReference>
<protein>
    <submittedName>
        <fullName evidence="4">Glutathione S-transferase family protein</fullName>
    </submittedName>
</protein>
<dbReference type="PANTHER" id="PTHR43969">
    <property type="entry name" value="GLUTATHIONE S TRANSFERASE D10, ISOFORM A-RELATED"/>
    <property type="match status" value="1"/>
</dbReference>
<dbReference type="OrthoDB" id="9794721at2"/>
<dbReference type="Proteomes" id="UP000323142">
    <property type="component" value="Unassembled WGS sequence"/>
</dbReference>
<dbReference type="SUPFAM" id="SSF47616">
    <property type="entry name" value="GST C-terminal domain-like"/>
    <property type="match status" value="1"/>
</dbReference>
<name>A0A5B2VV41_9HYPH</name>
<dbReference type="InterPro" id="IPR036282">
    <property type="entry name" value="Glutathione-S-Trfase_C_sf"/>
</dbReference>
<evidence type="ECO:0000313" key="5">
    <source>
        <dbReference type="Proteomes" id="UP000323142"/>
    </source>
</evidence>
<dbReference type="Pfam" id="PF00043">
    <property type="entry name" value="GST_C"/>
    <property type="match status" value="1"/>
</dbReference>
<dbReference type="RefSeq" id="WP_149815684.1">
    <property type="nucleotide sequence ID" value="NZ_VUOA01000007.1"/>
</dbReference>
<gene>
    <name evidence="4" type="ORF">F0L46_03680</name>
</gene>
<organism evidence="4 5">
    <name type="scientific">Salinarimonas soli</name>
    <dbReference type="NCBI Taxonomy" id="1638099"/>
    <lineage>
        <taxon>Bacteria</taxon>
        <taxon>Pseudomonadati</taxon>
        <taxon>Pseudomonadota</taxon>
        <taxon>Alphaproteobacteria</taxon>
        <taxon>Hyphomicrobiales</taxon>
        <taxon>Salinarimonadaceae</taxon>
        <taxon>Salinarimonas</taxon>
    </lineage>
</organism>
<dbReference type="GO" id="GO:0004364">
    <property type="term" value="F:glutathione transferase activity"/>
    <property type="evidence" value="ECO:0007669"/>
    <property type="project" value="TreeGrafter"/>
</dbReference>
<dbReference type="PROSITE" id="PS50405">
    <property type="entry name" value="GST_CTER"/>
    <property type="match status" value="1"/>
</dbReference>
<evidence type="ECO:0000313" key="4">
    <source>
        <dbReference type="EMBL" id="KAA2242076.1"/>
    </source>
</evidence>
<comment type="subunit">
    <text evidence="1">Homodimer.</text>
</comment>
<keyword evidence="5" id="KW-1185">Reference proteome</keyword>
<evidence type="ECO:0000259" key="3">
    <source>
        <dbReference type="PROSITE" id="PS50405"/>
    </source>
</evidence>
<dbReference type="Pfam" id="PF13409">
    <property type="entry name" value="GST_N_2"/>
    <property type="match status" value="1"/>
</dbReference>
<evidence type="ECO:0000256" key="1">
    <source>
        <dbReference type="ARBA" id="ARBA00011738"/>
    </source>
</evidence>
<dbReference type="PROSITE" id="PS50404">
    <property type="entry name" value="GST_NTER"/>
    <property type="match status" value="1"/>
</dbReference>
<dbReference type="CDD" id="cd00299">
    <property type="entry name" value="GST_C_family"/>
    <property type="match status" value="1"/>
</dbReference>
<feature type="domain" description="GST N-terminal" evidence="2">
    <location>
        <begin position="1"/>
        <end position="79"/>
    </location>
</feature>
<dbReference type="PANTHER" id="PTHR43969:SF9">
    <property type="entry name" value="GLUTATHIONE S TRANSFERASE D10, ISOFORM A-RELATED"/>
    <property type="match status" value="1"/>
</dbReference>